<dbReference type="Pfam" id="PF10976">
    <property type="entry name" value="DUF2790"/>
    <property type="match status" value="1"/>
</dbReference>
<keyword evidence="1" id="KW-0732">Signal</keyword>
<evidence type="ECO:0000256" key="1">
    <source>
        <dbReference type="SAM" id="SignalP"/>
    </source>
</evidence>
<dbReference type="RefSeq" id="WP_123566327.1">
    <property type="nucleotide sequence ID" value="NZ_CP158809.1"/>
</dbReference>
<evidence type="ECO:0008006" key="4">
    <source>
        <dbReference type="Google" id="ProtNLM"/>
    </source>
</evidence>
<feature type="signal peptide" evidence="1">
    <location>
        <begin position="1"/>
        <end position="19"/>
    </location>
</feature>
<gene>
    <name evidence="2" type="ORF">BHU25_14095</name>
</gene>
<reference evidence="2 3" key="1">
    <citation type="submission" date="2016-10" db="EMBL/GenBank/DDBJ databases">
        <title>Comparative genome analysis of multiple Pseudomonas spp. focuses on biocontrol and plant growth promoting traits.</title>
        <authorList>
            <person name="Tao X.-Y."/>
            <person name="Taylor C.G."/>
        </authorList>
    </citation>
    <scope>NUCLEOTIDE SEQUENCE [LARGE SCALE GENOMIC DNA]</scope>
    <source>
        <strain evidence="2 3">15D11</strain>
    </source>
</reference>
<proteinExistence type="predicted"/>
<dbReference type="Gene3D" id="2.30.140.50">
    <property type="entry name" value="Protein of unknown function DUF2790"/>
    <property type="match status" value="1"/>
</dbReference>
<accession>A0A423DMD5</accession>
<feature type="chain" id="PRO_5019037361" description="Topoisomerase II" evidence="1">
    <location>
        <begin position="20"/>
        <end position="80"/>
    </location>
</feature>
<comment type="caution">
    <text evidence="2">The sequence shown here is derived from an EMBL/GenBank/DDBJ whole genome shotgun (WGS) entry which is preliminary data.</text>
</comment>
<dbReference type="AlphaFoldDB" id="A0A423DMD5"/>
<protein>
    <recommendedName>
        <fullName evidence="4">Topoisomerase II</fullName>
    </recommendedName>
</protein>
<evidence type="ECO:0000313" key="3">
    <source>
        <dbReference type="Proteomes" id="UP000285286"/>
    </source>
</evidence>
<dbReference type="InterPro" id="IPR021245">
    <property type="entry name" value="DUF2790"/>
</dbReference>
<dbReference type="EMBL" id="MOAM01000022">
    <property type="protein sequence ID" value="ROL72739.1"/>
    <property type="molecule type" value="Genomic_DNA"/>
</dbReference>
<organism evidence="2 3">
    <name type="scientific">Pseudomonas vranovensis</name>
    <dbReference type="NCBI Taxonomy" id="321661"/>
    <lineage>
        <taxon>Bacteria</taxon>
        <taxon>Pseudomonadati</taxon>
        <taxon>Pseudomonadota</taxon>
        <taxon>Gammaproteobacteria</taxon>
        <taxon>Pseudomonadales</taxon>
        <taxon>Pseudomonadaceae</taxon>
        <taxon>Pseudomonas</taxon>
    </lineage>
</organism>
<name>A0A423DMD5_9PSED</name>
<evidence type="ECO:0000313" key="2">
    <source>
        <dbReference type="EMBL" id="ROL72739.1"/>
    </source>
</evidence>
<sequence length="80" mass="8637">MSLRYLPGLSLLLAATAEAATPVPVYHYGMPVDVARVLQLSEPASDTCEVVLASMVYVDSAGRQHSLQYLKLARVCTDRG</sequence>
<keyword evidence="3" id="KW-1185">Reference proteome</keyword>
<dbReference type="Proteomes" id="UP000285286">
    <property type="component" value="Unassembled WGS sequence"/>
</dbReference>